<gene>
    <name evidence="3" type="ordered locus">Mmcs_4148</name>
</gene>
<accession>A0A5Q5BP90</accession>
<organism evidence="3">
    <name type="scientific">Mycobacterium sp. (strain MCS)</name>
    <dbReference type="NCBI Taxonomy" id="164756"/>
    <lineage>
        <taxon>Bacteria</taxon>
        <taxon>Bacillati</taxon>
        <taxon>Actinomycetota</taxon>
        <taxon>Actinomycetes</taxon>
        <taxon>Mycobacteriales</taxon>
        <taxon>Mycobacteriaceae</taxon>
        <taxon>Mycobacterium</taxon>
    </lineage>
</organism>
<evidence type="ECO:0000256" key="1">
    <source>
        <dbReference type="SAM" id="MobiDB-lite"/>
    </source>
</evidence>
<dbReference type="KEGG" id="mmc:Mmcs_4148"/>
<feature type="region of interest" description="Disordered" evidence="1">
    <location>
        <begin position="1"/>
        <end position="76"/>
    </location>
</feature>
<dbReference type="AlphaFoldDB" id="A0A5Q5BP90"/>
<reference evidence="3" key="1">
    <citation type="submission" date="2006-06" db="EMBL/GenBank/DDBJ databases">
        <title>Complete sequence of chromosome of Mycobacterium sp. MCS.</title>
        <authorList>
            <consortium name="US DOE Joint Genome Institute"/>
            <person name="Copeland A."/>
            <person name="Lucas S."/>
            <person name="Lapidus A."/>
            <person name="Barry K."/>
            <person name="Detter J.C."/>
            <person name="Glavina del Rio T."/>
            <person name="Hammon N."/>
            <person name="Israni S."/>
            <person name="Dalin E."/>
            <person name="Tice H."/>
            <person name="Pitluck S."/>
            <person name="Martinez M."/>
            <person name="Schmutz J."/>
            <person name="Larimer F."/>
            <person name="Land M."/>
            <person name="Hauser L."/>
            <person name="Kyrpides N."/>
            <person name="Kim E."/>
            <person name="Miller C.D."/>
            <person name="Hughes J.E."/>
            <person name="Anderson A.J."/>
            <person name="Sims R.C."/>
            <person name="Richardson P."/>
        </authorList>
    </citation>
    <scope>NUCLEOTIDE SEQUENCE [LARGE SCALE GENOMIC DNA]</scope>
    <source>
        <strain evidence="3">MCS</strain>
    </source>
</reference>
<name>A0A5Q5BP90_MYCSS</name>
<feature type="transmembrane region" description="Helical" evidence="2">
    <location>
        <begin position="104"/>
        <end position="124"/>
    </location>
</feature>
<feature type="transmembrane region" description="Helical" evidence="2">
    <location>
        <begin position="157"/>
        <end position="183"/>
    </location>
</feature>
<feature type="compositionally biased region" description="Pro residues" evidence="1">
    <location>
        <begin position="1"/>
        <end position="63"/>
    </location>
</feature>
<keyword evidence="2" id="KW-0472">Membrane</keyword>
<feature type="transmembrane region" description="Helical" evidence="2">
    <location>
        <begin position="204"/>
        <end position="224"/>
    </location>
</feature>
<proteinExistence type="predicted"/>
<evidence type="ECO:0008006" key="4">
    <source>
        <dbReference type="Google" id="ProtNLM"/>
    </source>
</evidence>
<dbReference type="PANTHER" id="PTHR40076">
    <property type="entry name" value="MEMBRANE PROTEIN-RELATED"/>
    <property type="match status" value="1"/>
</dbReference>
<keyword evidence="2" id="KW-0812">Transmembrane</keyword>
<evidence type="ECO:0000313" key="3">
    <source>
        <dbReference type="EMBL" id="ABG10253.1"/>
    </source>
</evidence>
<dbReference type="InterPro" id="IPR010380">
    <property type="entry name" value="DUF975"/>
</dbReference>
<evidence type="ECO:0000256" key="2">
    <source>
        <dbReference type="SAM" id="Phobius"/>
    </source>
</evidence>
<sequence length="317" mass="32739">MTDQPPPPPGNYPPPPQGGYPPPPPPGGYPPPPTQGGYPPPHPGGYPPPPPPQGGYPPPPQGNYPPAGYPVRPQGGYPPAGFGPGGYSVGEAFSWAWNKFGKNAVPLLVATLAYGLIIIVIQALTNTLSAAVDPGDSTNYMSDGSGFEFSYTIDSPAGIIVAFIGWLISLVVAAAVQSAYLGGMLDIADGREVSIGSFFRPRNIGSVIIAGLIVGVITTVGFLLCVIPGLIASIMLMFTVVSLLDRNLAPIEAVKTSFDISKGNFGSVFLAWLVMVVTVFVGALLCGVGLLVAAPVATLILVYTYRVLTGGQVAPKQ</sequence>
<dbReference type="EMBL" id="CP000384">
    <property type="protein sequence ID" value="ABG10253.1"/>
    <property type="molecule type" value="Genomic_DNA"/>
</dbReference>
<feature type="transmembrane region" description="Helical" evidence="2">
    <location>
        <begin position="270"/>
        <end position="303"/>
    </location>
</feature>
<dbReference type="PANTHER" id="PTHR40076:SF1">
    <property type="entry name" value="MEMBRANE PROTEIN"/>
    <property type="match status" value="1"/>
</dbReference>
<feature type="compositionally biased region" description="Low complexity" evidence="1">
    <location>
        <begin position="64"/>
        <end position="76"/>
    </location>
</feature>
<protein>
    <recommendedName>
        <fullName evidence="4">Integral membrane protein</fullName>
    </recommendedName>
</protein>
<keyword evidence="2" id="KW-1133">Transmembrane helix</keyword>